<accession>A0A3M6TEU7</accession>
<evidence type="ECO:0000313" key="2">
    <source>
        <dbReference type="Proteomes" id="UP000275408"/>
    </source>
</evidence>
<proteinExistence type="predicted"/>
<name>A0A3M6TEU7_POCDA</name>
<gene>
    <name evidence="1" type="ORF">pdam_00021375</name>
</gene>
<comment type="caution">
    <text evidence="1">The sequence shown here is derived from an EMBL/GenBank/DDBJ whole genome shotgun (WGS) entry which is preliminary data.</text>
</comment>
<reference evidence="1 2" key="1">
    <citation type="journal article" date="2018" name="Sci. Rep.">
        <title>Comparative analysis of the Pocillopora damicornis genome highlights role of immune system in coral evolution.</title>
        <authorList>
            <person name="Cunning R."/>
            <person name="Bay R.A."/>
            <person name="Gillette P."/>
            <person name="Baker A.C."/>
            <person name="Traylor-Knowles N."/>
        </authorList>
    </citation>
    <scope>NUCLEOTIDE SEQUENCE [LARGE SCALE GENOMIC DNA]</scope>
    <source>
        <strain evidence="1">RSMAS</strain>
        <tissue evidence="1">Whole animal</tissue>
    </source>
</reference>
<keyword evidence="2" id="KW-1185">Reference proteome</keyword>
<dbReference type="Proteomes" id="UP000275408">
    <property type="component" value="Unassembled WGS sequence"/>
</dbReference>
<protein>
    <submittedName>
        <fullName evidence="1">Uncharacterized protein</fullName>
    </submittedName>
</protein>
<dbReference type="AlphaFoldDB" id="A0A3M6TEU7"/>
<feature type="non-terminal residue" evidence="1">
    <location>
        <position position="126"/>
    </location>
</feature>
<dbReference type="EMBL" id="RCHS01003751">
    <property type="protein sequence ID" value="RMX39926.1"/>
    <property type="molecule type" value="Genomic_DNA"/>
</dbReference>
<organism evidence="1 2">
    <name type="scientific">Pocillopora damicornis</name>
    <name type="common">Cauliflower coral</name>
    <name type="synonym">Millepora damicornis</name>
    <dbReference type="NCBI Taxonomy" id="46731"/>
    <lineage>
        <taxon>Eukaryota</taxon>
        <taxon>Metazoa</taxon>
        <taxon>Cnidaria</taxon>
        <taxon>Anthozoa</taxon>
        <taxon>Hexacorallia</taxon>
        <taxon>Scleractinia</taxon>
        <taxon>Astrocoeniina</taxon>
        <taxon>Pocilloporidae</taxon>
        <taxon>Pocillopora</taxon>
    </lineage>
</organism>
<sequence length="126" mass="14632">MDITPVIKIDHAAIGLSLSNSYESVKGPGFWKLNVSPLDDEKYLNELENNFPKCKTTGISNLLNKRSVWDWLKYNIQNYAISYSSSAREKHHVTRLIVQYYYESERPLDGCELHHKPSARKLSRYP</sequence>
<evidence type="ECO:0000313" key="1">
    <source>
        <dbReference type="EMBL" id="RMX39926.1"/>
    </source>
</evidence>